<feature type="transmembrane region" description="Helical" evidence="2">
    <location>
        <begin position="103"/>
        <end position="124"/>
    </location>
</feature>
<proteinExistence type="predicted"/>
<keyword evidence="2" id="KW-1133">Transmembrane helix</keyword>
<feature type="region of interest" description="Disordered" evidence="1">
    <location>
        <begin position="397"/>
        <end position="416"/>
    </location>
</feature>
<keyword evidence="2" id="KW-0812">Transmembrane</keyword>
<comment type="caution">
    <text evidence="3">The sequence shown here is derived from an EMBL/GenBank/DDBJ whole genome shotgun (WGS) entry which is preliminary data.</text>
</comment>
<name>A0A9P4K529_9PLEO</name>
<protein>
    <submittedName>
        <fullName evidence="3">Uncharacterized protein</fullName>
    </submittedName>
</protein>
<dbReference type="AlphaFoldDB" id="A0A9P4K529"/>
<feature type="transmembrane region" description="Helical" evidence="2">
    <location>
        <begin position="273"/>
        <end position="295"/>
    </location>
</feature>
<dbReference type="OrthoDB" id="3800069at2759"/>
<feature type="region of interest" description="Disordered" evidence="1">
    <location>
        <begin position="302"/>
        <end position="321"/>
    </location>
</feature>
<keyword evidence="2" id="KW-0472">Membrane</keyword>
<dbReference type="Proteomes" id="UP000800093">
    <property type="component" value="Unassembled WGS sequence"/>
</dbReference>
<gene>
    <name evidence="3" type="ORF">CC78DRAFT_569320</name>
</gene>
<feature type="transmembrane region" description="Helical" evidence="2">
    <location>
        <begin position="178"/>
        <end position="200"/>
    </location>
</feature>
<accession>A0A9P4K529</accession>
<sequence>MPPHSIYKELGDDKAVDDASPSPPLPWGSLPHIPISSSKGTRLQAYCFAYSASFVSSLILILMLVWHITYMLIEKSPSFWDDGMPEEWMEWWVSTYFTISRKVLWTALFIFIPMNVFHAIFALNHYHDLLEHPRPPLTIYDPQYGGKDICQHTNPNSHYKPPKHHPLFHPRLRSRTRLLLQCAYDVLLIALIALLIGVVLKDSIPGGTSSKFCNYDFVVNGDRAGLVWQDGTLRTTSDWPGTKFEELAPPLKQINNFYFRCRKAAYEVTSTGAIVAVIGFIVMVLHTFITAFRIWDYTHRQEEEDTENPAPPPTPRDLDPSTVDELQVLSAFTHARSSFRHSHKFLISTSHPLYPLTYPTPFLASPHASPVLLRKALSFSDPLPVRYPRSHYASRTSDTYIPHLGQRPPRRKDTMDNAMEGYSWKEALLECLVP</sequence>
<dbReference type="EMBL" id="ML986632">
    <property type="protein sequence ID" value="KAF2263049.1"/>
    <property type="molecule type" value="Genomic_DNA"/>
</dbReference>
<organism evidence="3 4">
    <name type="scientific">Lojkania enalia</name>
    <dbReference type="NCBI Taxonomy" id="147567"/>
    <lineage>
        <taxon>Eukaryota</taxon>
        <taxon>Fungi</taxon>
        <taxon>Dikarya</taxon>
        <taxon>Ascomycota</taxon>
        <taxon>Pezizomycotina</taxon>
        <taxon>Dothideomycetes</taxon>
        <taxon>Pleosporomycetidae</taxon>
        <taxon>Pleosporales</taxon>
        <taxon>Pleosporales incertae sedis</taxon>
        <taxon>Lojkania</taxon>
    </lineage>
</organism>
<evidence type="ECO:0000313" key="4">
    <source>
        <dbReference type="Proteomes" id="UP000800093"/>
    </source>
</evidence>
<evidence type="ECO:0000256" key="2">
    <source>
        <dbReference type="SAM" id="Phobius"/>
    </source>
</evidence>
<feature type="transmembrane region" description="Helical" evidence="2">
    <location>
        <begin position="47"/>
        <end position="73"/>
    </location>
</feature>
<keyword evidence="4" id="KW-1185">Reference proteome</keyword>
<evidence type="ECO:0000256" key="1">
    <source>
        <dbReference type="SAM" id="MobiDB-lite"/>
    </source>
</evidence>
<evidence type="ECO:0000313" key="3">
    <source>
        <dbReference type="EMBL" id="KAF2263049.1"/>
    </source>
</evidence>
<reference evidence="4" key="1">
    <citation type="journal article" date="2020" name="Stud. Mycol.">
        <title>101 Dothideomycetes genomes: A test case for predicting lifestyles and emergence of pathogens.</title>
        <authorList>
            <person name="Haridas S."/>
            <person name="Albert R."/>
            <person name="Binder M."/>
            <person name="Bloem J."/>
            <person name="LaButti K."/>
            <person name="Salamov A."/>
            <person name="Andreopoulos B."/>
            <person name="Baker S."/>
            <person name="Barry K."/>
            <person name="Bills G."/>
            <person name="Bluhm B."/>
            <person name="Cannon C."/>
            <person name="Castanera R."/>
            <person name="Culley D."/>
            <person name="Daum C."/>
            <person name="Ezra D."/>
            <person name="Gonzalez J."/>
            <person name="Henrissat B."/>
            <person name="Kuo A."/>
            <person name="Liang C."/>
            <person name="Lipzen A."/>
            <person name="Lutzoni F."/>
            <person name="Magnuson J."/>
            <person name="Mondo S."/>
            <person name="Nolan M."/>
            <person name="Ohm R."/>
            <person name="Pangilinan J."/>
            <person name="Park H.-J."/>
            <person name="Ramirez L."/>
            <person name="Alfaro M."/>
            <person name="Sun H."/>
            <person name="Tritt A."/>
            <person name="Yoshinaga Y."/>
            <person name="Zwiers L.-H."/>
            <person name="Turgeon B."/>
            <person name="Goodwin S."/>
            <person name="Spatafora J."/>
            <person name="Crous P."/>
            <person name="Grigoriev I."/>
        </authorList>
    </citation>
    <scope>NUCLEOTIDE SEQUENCE [LARGE SCALE GENOMIC DNA]</scope>
    <source>
        <strain evidence="4">CBS 304.66</strain>
    </source>
</reference>